<proteinExistence type="predicted"/>
<reference evidence="2 3" key="1">
    <citation type="journal article" date="2020" name="Phytopathology">
        <title>Genome Sequence Resources of Colletotrichum truncatum, C. plurivorum, C. musicola, and C. sojae: Four Species Pathogenic to Soybean (Glycine max).</title>
        <authorList>
            <person name="Rogerio F."/>
            <person name="Boufleur T.R."/>
            <person name="Ciampi-Guillardi M."/>
            <person name="Sukno S.A."/>
            <person name="Thon M.R."/>
            <person name="Massola Junior N.S."/>
            <person name="Baroncelli R."/>
        </authorList>
    </citation>
    <scope>NUCLEOTIDE SEQUENCE [LARGE SCALE GENOMIC DNA]</scope>
    <source>
        <strain evidence="2 3">LFN0009</strain>
    </source>
</reference>
<accession>A0A8H6JA38</accession>
<comment type="caution">
    <text evidence="2">The sequence shown here is derived from an EMBL/GenBank/DDBJ whole genome shotgun (WGS) entry which is preliminary data.</text>
</comment>
<feature type="compositionally biased region" description="Pro residues" evidence="1">
    <location>
        <begin position="52"/>
        <end position="61"/>
    </location>
</feature>
<organism evidence="2 3">
    <name type="scientific">Colletotrichum sojae</name>
    <dbReference type="NCBI Taxonomy" id="2175907"/>
    <lineage>
        <taxon>Eukaryota</taxon>
        <taxon>Fungi</taxon>
        <taxon>Dikarya</taxon>
        <taxon>Ascomycota</taxon>
        <taxon>Pezizomycotina</taxon>
        <taxon>Sordariomycetes</taxon>
        <taxon>Hypocreomycetidae</taxon>
        <taxon>Glomerellales</taxon>
        <taxon>Glomerellaceae</taxon>
        <taxon>Colletotrichum</taxon>
        <taxon>Colletotrichum orchidearum species complex</taxon>
    </lineage>
</organism>
<sequence length="73" mass="7948">MLERSLAACSDDQSRRSLPVPGRFLRRHRESSSRGGSQKPSSAGTTDVPPLLNDPPPPPYCTPTVHQLKELAP</sequence>
<name>A0A8H6JA38_9PEZI</name>
<protein>
    <submittedName>
        <fullName evidence="2">Uncharacterized protein</fullName>
    </submittedName>
</protein>
<dbReference type="AlphaFoldDB" id="A0A8H6JA38"/>
<keyword evidence="3" id="KW-1185">Reference proteome</keyword>
<gene>
    <name evidence="2" type="ORF">CSOJ01_07060</name>
</gene>
<evidence type="ECO:0000313" key="3">
    <source>
        <dbReference type="Proteomes" id="UP000652219"/>
    </source>
</evidence>
<evidence type="ECO:0000256" key="1">
    <source>
        <dbReference type="SAM" id="MobiDB-lite"/>
    </source>
</evidence>
<dbReference type="EMBL" id="WIGN01000105">
    <property type="protein sequence ID" value="KAF6809182.1"/>
    <property type="molecule type" value="Genomic_DNA"/>
</dbReference>
<evidence type="ECO:0000313" key="2">
    <source>
        <dbReference type="EMBL" id="KAF6809182.1"/>
    </source>
</evidence>
<dbReference type="Proteomes" id="UP000652219">
    <property type="component" value="Unassembled WGS sequence"/>
</dbReference>
<feature type="compositionally biased region" description="Low complexity" evidence="1">
    <location>
        <begin position="33"/>
        <end position="51"/>
    </location>
</feature>
<feature type="region of interest" description="Disordered" evidence="1">
    <location>
        <begin position="1"/>
        <end position="63"/>
    </location>
</feature>